<dbReference type="AlphaFoldDB" id="A0ABD1HXV6"/>
<organism evidence="2 3">
    <name type="scientific">Salvia divinorum</name>
    <name type="common">Maria pastora</name>
    <name type="synonym">Diviner's sage</name>
    <dbReference type="NCBI Taxonomy" id="28513"/>
    <lineage>
        <taxon>Eukaryota</taxon>
        <taxon>Viridiplantae</taxon>
        <taxon>Streptophyta</taxon>
        <taxon>Embryophyta</taxon>
        <taxon>Tracheophyta</taxon>
        <taxon>Spermatophyta</taxon>
        <taxon>Magnoliopsida</taxon>
        <taxon>eudicotyledons</taxon>
        <taxon>Gunneridae</taxon>
        <taxon>Pentapetalae</taxon>
        <taxon>asterids</taxon>
        <taxon>lamiids</taxon>
        <taxon>Lamiales</taxon>
        <taxon>Lamiaceae</taxon>
        <taxon>Nepetoideae</taxon>
        <taxon>Mentheae</taxon>
        <taxon>Salviinae</taxon>
        <taxon>Salvia</taxon>
        <taxon>Salvia subgen. Calosphace</taxon>
    </lineage>
</organism>
<name>A0ABD1HXV6_SALDI</name>
<comment type="caution">
    <text evidence="2">The sequence shown here is derived from an EMBL/GenBank/DDBJ whole genome shotgun (WGS) entry which is preliminary data.</text>
</comment>
<accession>A0ABD1HXV6</accession>
<sequence>MICNDPTWDMHLMLGFRATDAGVRLPLRRRSLISVPETPSDRPHRRAPARQRRTVQPAAGRETSGQRRHCSGSGVTPRAEAASGCSVRGSCAAVRAVAALEQRWCTGTTGSTGAALDEAAASSV</sequence>
<gene>
    <name evidence="2" type="ORF">AAHA92_04012</name>
</gene>
<keyword evidence="3" id="KW-1185">Reference proteome</keyword>
<evidence type="ECO:0000313" key="3">
    <source>
        <dbReference type="Proteomes" id="UP001567538"/>
    </source>
</evidence>
<feature type="compositionally biased region" description="Basic residues" evidence="1">
    <location>
        <begin position="43"/>
        <end position="53"/>
    </location>
</feature>
<evidence type="ECO:0000313" key="2">
    <source>
        <dbReference type="EMBL" id="KAL1561291.1"/>
    </source>
</evidence>
<feature type="region of interest" description="Disordered" evidence="1">
    <location>
        <begin position="32"/>
        <end position="81"/>
    </location>
</feature>
<dbReference type="Proteomes" id="UP001567538">
    <property type="component" value="Unassembled WGS sequence"/>
</dbReference>
<proteinExistence type="predicted"/>
<reference evidence="2 3" key="1">
    <citation type="submission" date="2024-06" db="EMBL/GenBank/DDBJ databases">
        <title>A chromosome level genome sequence of Diviner's sage (Salvia divinorum).</title>
        <authorList>
            <person name="Ford S.A."/>
            <person name="Ro D.-K."/>
            <person name="Ness R.W."/>
            <person name="Phillips M.A."/>
        </authorList>
    </citation>
    <scope>NUCLEOTIDE SEQUENCE [LARGE SCALE GENOMIC DNA]</scope>
    <source>
        <strain evidence="2">SAF-2024a</strain>
        <tissue evidence="2">Leaf</tissue>
    </source>
</reference>
<evidence type="ECO:0000256" key="1">
    <source>
        <dbReference type="SAM" id="MobiDB-lite"/>
    </source>
</evidence>
<dbReference type="EMBL" id="JBEAFC010000003">
    <property type="protein sequence ID" value="KAL1561291.1"/>
    <property type="molecule type" value="Genomic_DNA"/>
</dbReference>
<protein>
    <submittedName>
        <fullName evidence="2">Uncharacterized protein</fullName>
    </submittedName>
</protein>